<protein>
    <recommendedName>
        <fullName evidence="3">DUF559 domain-containing protein</fullName>
    </recommendedName>
</protein>
<evidence type="ECO:0000313" key="2">
    <source>
        <dbReference type="Proteomes" id="UP000010445"/>
    </source>
</evidence>
<dbReference type="Proteomes" id="UP000010445">
    <property type="component" value="Unassembled WGS sequence"/>
</dbReference>
<dbReference type="OrthoDB" id="4407333at2"/>
<name>L1MK78_9CORY</name>
<dbReference type="RefSeq" id="WP_006062784.1">
    <property type="nucleotide sequence ID" value="NZ_KB290827.1"/>
</dbReference>
<comment type="caution">
    <text evidence="1">The sequence shown here is derived from an EMBL/GenBank/DDBJ whole genome shotgun (WGS) entry which is preliminary data.</text>
</comment>
<sequence>MQLVFSRDCDDARRRALSRGVLSGTHLRLALGVYVEQDGFNELPPWEQHRLRALALGASGTRVIAGVSAALLWGMWVRVGRDDPVEYAMNRGSKDVGGGRRLRALLGESSYVDGKIAKVATIPRVLLDLARYHSFEDCFMATSWVVAHDACPLAELREAALSDETLTRVLDLVDPYVESAAEAYFLAQVRKDGVIDVQPQVTVADSRLATRRPDFQIRRTRIVIEISGLGKYGETAEEQQFNVERATNRYDRLVTAGYTIWAYSAKDVFSGFAYRDVLRRYKEMRERESM</sequence>
<organism evidence="1 2">
    <name type="scientific">Corynebacterium durum F0235</name>
    <dbReference type="NCBI Taxonomy" id="1035195"/>
    <lineage>
        <taxon>Bacteria</taxon>
        <taxon>Bacillati</taxon>
        <taxon>Actinomycetota</taxon>
        <taxon>Actinomycetes</taxon>
        <taxon>Mycobacteriales</taxon>
        <taxon>Corynebacteriaceae</taxon>
        <taxon>Corynebacterium</taxon>
    </lineage>
</organism>
<evidence type="ECO:0000313" key="1">
    <source>
        <dbReference type="EMBL" id="EKX91693.1"/>
    </source>
</evidence>
<accession>L1MK78</accession>
<reference evidence="1 2" key="1">
    <citation type="submission" date="2012-05" db="EMBL/GenBank/DDBJ databases">
        <authorList>
            <person name="Weinstock G."/>
            <person name="Sodergren E."/>
            <person name="Lobos E.A."/>
            <person name="Fulton L."/>
            <person name="Fulton R."/>
            <person name="Courtney L."/>
            <person name="Fronick C."/>
            <person name="O'Laughlin M."/>
            <person name="Godfrey J."/>
            <person name="Wilson R.M."/>
            <person name="Miner T."/>
            <person name="Farmer C."/>
            <person name="Delehaunty K."/>
            <person name="Cordes M."/>
            <person name="Minx P."/>
            <person name="Tomlinson C."/>
            <person name="Chen J."/>
            <person name="Wollam A."/>
            <person name="Pepin K.H."/>
            <person name="Bhonagiri V."/>
            <person name="Zhang X."/>
            <person name="Suruliraj S."/>
            <person name="Warren W."/>
            <person name="Mitreva M."/>
            <person name="Mardis E.R."/>
            <person name="Wilson R.K."/>
        </authorList>
    </citation>
    <scope>NUCLEOTIDE SEQUENCE [LARGE SCALE GENOMIC DNA]</scope>
    <source>
        <strain evidence="1 2">F0235</strain>
    </source>
</reference>
<dbReference type="HOGENOM" id="CLU_932898_0_0_11"/>
<evidence type="ECO:0008006" key="3">
    <source>
        <dbReference type="Google" id="ProtNLM"/>
    </source>
</evidence>
<keyword evidence="2" id="KW-1185">Reference proteome</keyword>
<dbReference type="AlphaFoldDB" id="L1MK78"/>
<proteinExistence type="predicted"/>
<dbReference type="PATRIC" id="fig|1035195.3.peg.484"/>
<dbReference type="EMBL" id="AMEM01000010">
    <property type="protein sequence ID" value="EKX91693.1"/>
    <property type="molecule type" value="Genomic_DNA"/>
</dbReference>
<gene>
    <name evidence="1" type="ORF">HMPREF9997_00534</name>
</gene>